<evidence type="ECO:0000313" key="1">
    <source>
        <dbReference type="EMBL" id="AYV80985.1"/>
    </source>
</evidence>
<sequence length="202" mass="23174">MDSLCLLSLGEALCEKLTFLLSDVAQEKIRKDSLCIGRHLSLCDYFKLCCSSFENAVEHYKFSHENANGRVAFSWEDRSPVVYDESNNIVQRRPPMSAYPILRMDRILSLFVQRVKDTSEEKTSSTDSLKYLDYCDGDESKFKYGVVHATDKSFSVTICVEDLCTKGFRYCSHMDISHYTALLESIKTLQALKQRSILLFLN</sequence>
<gene>
    <name evidence="1" type="ORF">Harvfovirus12_21</name>
</gene>
<protein>
    <submittedName>
        <fullName evidence="1">Uncharacterized protein</fullName>
    </submittedName>
</protein>
<proteinExistence type="predicted"/>
<reference evidence="1" key="1">
    <citation type="submission" date="2018-10" db="EMBL/GenBank/DDBJ databases">
        <title>Hidden diversity of soil giant viruses.</title>
        <authorList>
            <person name="Schulz F."/>
            <person name="Alteio L."/>
            <person name="Goudeau D."/>
            <person name="Ryan E.M."/>
            <person name="Malmstrom R.R."/>
            <person name="Blanchard J."/>
            <person name="Woyke T."/>
        </authorList>
    </citation>
    <scope>NUCLEOTIDE SEQUENCE</scope>
    <source>
        <strain evidence="1">HAV1</strain>
    </source>
</reference>
<dbReference type="EMBL" id="MK072254">
    <property type="protein sequence ID" value="AYV80985.1"/>
    <property type="molecule type" value="Genomic_DNA"/>
</dbReference>
<organism evidence="1">
    <name type="scientific">Harvfovirus sp</name>
    <dbReference type="NCBI Taxonomy" id="2487768"/>
    <lineage>
        <taxon>Viruses</taxon>
        <taxon>Varidnaviria</taxon>
        <taxon>Bamfordvirae</taxon>
        <taxon>Nucleocytoviricota</taxon>
        <taxon>Megaviricetes</taxon>
        <taxon>Imitervirales</taxon>
        <taxon>Mimiviridae</taxon>
        <taxon>Klosneuvirinae</taxon>
    </lineage>
</organism>
<name>A0A3G5A1A4_9VIRU</name>
<accession>A0A3G5A1A4</accession>